<dbReference type="GO" id="GO:0016798">
    <property type="term" value="F:hydrolase activity, acting on glycosyl bonds"/>
    <property type="evidence" value="ECO:0007669"/>
    <property type="project" value="UniProtKB-KW"/>
</dbReference>
<organism evidence="5 6">
    <name type="scientific">Lacticaseibacillus jixianensis</name>
    <dbReference type="NCBI Taxonomy" id="2486012"/>
    <lineage>
        <taxon>Bacteria</taxon>
        <taxon>Bacillati</taxon>
        <taxon>Bacillota</taxon>
        <taxon>Bacilli</taxon>
        <taxon>Lactobacillales</taxon>
        <taxon>Lactobacillaceae</taxon>
        <taxon>Lacticaseibacillus</taxon>
    </lineage>
</organism>
<keyword evidence="2 5" id="KW-0378">Hydrolase</keyword>
<dbReference type="InterPro" id="IPR045857">
    <property type="entry name" value="O16G_dom_2"/>
</dbReference>
<comment type="caution">
    <text evidence="5">The sequence shown here is derived from an EMBL/GenBank/DDBJ whole genome shotgun (WGS) entry which is preliminary data.</text>
</comment>
<evidence type="ECO:0000256" key="3">
    <source>
        <dbReference type="ARBA" id="ARBA00023295"/>
    </source>
</evidence>
<dbReference type="PANTHER" id="PTHR10357">
    <property type="entry name" value="ALPHA-AMYLASE FAMILY MEMBER"/>
    <property type="match status" value="1"/>
</dbReference>
<sequence>MEKHWWQEAVVYQIYPRSFQDSNGDGIGDLRGIMQHLDYLQQLGVTVLWLSPVYQSPNDDNGYDISDYEAIMADFGTMADFDELLAAVHAHGMRLIMDLVANHTSDEHPWFKASRASLTNPYRDYYFWRDRPNAWQSNFSGPAWQFDAKTKQYYLHLFSKKQPDLNWANAAMRQDIYAMMRRWLAKGIDGFRLDAINLIDKHGVPDDLTYFPRNGARVHDYLREMNQEVLSHYDIMTVGETSDTVPEEALQYAGFDAHELNMLFQFDHMEVDFDPQFGKWQKHPWSLVALKTILSRWQTVLAGKAWNSLYWNNHDQPRVVSRFGDDRPQYRVLSAKMLAAVLHLMQGTPYIYQGEELGMTNVAFRQLADYRDIETYNAYHEFVDSGQLTADQMMAGVHHGSRDNARTPMQWDDSANAGFTQGRPWIEVNPNYPAINAKAALADPQSLYYFYQHLTALRRKYPLIVYAQYALLDPTNEQTWCYTRTLDGQTLVVTANFTAETVACPAAAAAGEQLVHNYAVAHTATLRPYEVRAILLA</sequence>
<feature type="domain" description="Glycosyl hydrolase family 13 catalytic" evidence="4">
    <location>
        <begin position="13"/>
        <end position="406"/>
    </location>
</feature>
<protein>
    <submittedName>
        <fullName evidence="5">Alpha-glucosidase</fullName>
        <ecNumber evidence="5">3.2.1.-</ecNumber>
    </submittedName>
</protein>
<accession>A0ABW4BD12</accession>
<dbReference type="InterPro" id="IPR017853">
    <property type="entry name" value="GH"/>
</dbReference>
<evidence type="ECO:0000313" key="6">
    <source>
        <dbReference type="Proteomes" id="UP001597249"/>
    </source>
</evidence>
<dbReference type="Pfam" id="PF00128">
    <property type="entry name" value="Alpha-amylase"/>
    <property type="match status" value="1"/>
</dbReference>
<dbReference type="SMART" id="SM00642">
    <property type="entry name" value="Aamy"/>
    <property type="match status" value="1"/>
</dbReference>
<keyword evidence="3 5" id="KW-0326">Glycosidase</keyword>
<evidence type="ECO:0000256" key="2">
    <source>
        <dbReference type="ARBA" id="ARBA00022801"/>
    </source>
</evidence>
<dbReference type="SUPFAM" id="SSF51011">
    <property type="entry name" value="Glycosyl hydrolase domain"/>
    <property type="match status" value="1"/>
</dbReference>
<dbReference type="Gene3D" id="2.60.40.1180">
    <property type="entry name" value="Golgi alpha-mannosidase II"/>
    <property type="match status" value="1"/>
</dbReference>
<dbReference type="RefSeq" id="WP_125585242.1">
    <property type="nucleotide sequence ID" value="NZ_JBHTMO010000040.1"/>
</dbReference>
<dbReference type="NCBIfam" id="NF008183">
    <property type="entry name" value="PRK10933.1"/>
    <property type="match status" value="1"/>
</dbReference>
<comment type="similarity">
    <text evidence="1">Belongs to the glycosyl hydrolase 13 family.</text>
</comment>
<evidence type="ECO:0000259" key="4">
    <source>
        <dbReference type="SMART" id="SM00642"/>
    </source>
</evidence>
<dbReference type="Gene3D" id="3.20.20.80">
    <property type="entry name" value="Glycosidases"/>
    <property type="match status" value="1"/>
</dbReference>
<evidence type="ECO:0000256" key="1">
    <source>
        <dbReference type="ARBA" id="ARBA00008061"/>
    </source>
</evidence>
<dbReference type="Proteomes" id="UP001597249">
    <property type="component" value="Unassembled WGS sequence"/>
</dbReference>
<keyword evidence="6" id="KW-1185">Reference proteome</keyword>
<dbReference type="SUPFAM" id="SSF51445">
    <property type="entry name" value="(Trans)glycosidases"/>
    <property type="match status" value="1"/>
</dbReference>
<reference evidence="6" key="1">
    <citation type="journal article" date="2019" name="Int. J. Syst. Evol. Microbiol.">
        <title>The Global Catalogue of Microorganisms (GCM) 10K type strain sequencing project: providing services to taxonomists for standard genome sequencing and annotation.</title>
        <authorList>
            <consortium name="The Broad Institute Genomics Platform"/>
            <consortium name="The Broad Institute Genome Sequencing Center for Infectious Disease"/>
            <person name="Wu L."/>
            <person name="Ma J."/>
        </authorList>
    </citation>
    <scope>NUCLEOTIDE SEQUENCE [LARGE SCALE GENOMIC DNA]</scope>
    <source>
        <strain evidence="6">CCM 8911</strain>
    </source>
</reference>
<dbReference type="EMBL" id="JBHTMO010000040">
    <property type="protein sequence ID" value="MFD1394092.1"/>
    <property type="molecule type" value="Genomic_DNA"/>
</dbReference>
<gene>
    <name evidence="5" type="ORF">ACFQ3L_10990</name>
</gene>
<evidence type="ECO:0000313" key="5">
    <source>
        <dbReference type="EMBL" id="MFD1394092.1"/>
    </source>
</evidence>
<dbReference type="CDD" id="cd11333">
    <property type="entry name" value="AmyAc_SI_OligoGlu_DGase"/>
    <property type="match status" value="1"/>
</dbReference>
<dbReference type="Gene3D" id="3.90.400.10">
    <property type="entry name" value="Oligo-1,6-glucosidase, Domain 2"/>
    <property type="match status" value="1"/>
</dbReference>
<dbReference type="InterPro" id="IPR006047">
    <property type="entry name" value="GH13_cat_dom"/>
</dbReference>
<dbReference type="InterPro" id="IPR013780">
    <property type="entry name" value="Glyco_hydro_b"/>
</dbReference>
<dbReference type="PANTHER" id="PTHR10357:SF184">
    <property type="entry name" value="OLIGO-1,6-GLUCOSIDASE 1"/>
    <property type="match status" value="1"/>
</dbReference>
<dbReference type="EC" id="3.2.1.-" evidence="5"/>
<proteinExistence type="inferred from homology"/>
<name>A0ABW4BD12_9LACO</name>